<evidence type="ECO:0000313" key="1">
    <source>
        <dbReference type="EMBL" id="MBK1867501.1"/>
    </source>
</evidence>
<dbReference type="Proteomes" id="UP000616151">
    <property type="component" value="Unassembled WGS sequence"/>
</dbReference>
<protein>
    <submittedName>
        <fullName evidence="1">CCA tRNA nucleotidyltransferase</fullName>
    </submittedName>
</protein>
<reference evidence="1" key="1">
    <citation type="submission" date="2021-01" db="EMBL/GenBank/DDBJ databases">
        <authorList>
            <person name="Sun Q."/>
        </authorList>
    </citation>
    <scope>NUCLEOTIDE SEQUENCE</scope>
    <source>
        <strain evidence="1">YIM B02566</strain>
    </source>
</reference>
<organism evidence="1 2">
    <name type="scientific">Taklimakanibacter albus</name>
    <dbReference type="NCBI Taxonomy" id="2800327"/>
    <lineage>
        <taxon>Bacteria</taxon>
        <taxon>Pseudomonadati</taxon>
        <taxon>Pseudomonadota</taxon>
        <taxon>Alphaproteobacteria</taxon>
        <taxon>Hyphomicrobiales</taxon>
        <taxon>Aestuariivirgaceae</taxon>
        <taxon>Taklimakanibacter</taxon>
    </lineage>
</organism>
<dbReference type="EMBL" id="JAENHL010000007">
    <property type="protein sequence ID" value="MBK1867501.1"/>
    <property type="molecule type" value="Genomic_DNA"/>
</dbReference>
<accession>A0ACC5R4S4</accession>
<gene>
    <name evidence="1" type="ORF">JHL16_14180</name>
</gene>
<keyword evidence="2" id="KW-1185">Reference proteome</keyword>
<evidence type="ECO:0000313" key="2">
    <source>
        <dbReference type="Proteomes" id="UP000616151"/>
    </source>
</evidence>
<name>A0ACC5R4S4_9HYPH</name>
<comment type="caution">
    <text evidence="1">The sequence shown here is derived from an EMBL/GenBank/DDBJ whole genome shotgun (WGS) entry which is preliminary data.</text>
</comment>
<proteinExistence type="predicted"/>
<sequence length="406" mass="45585">MTTTLPSLSSEPWLKDAALRRVFDALAAAGGEARVAGGAVRNTLLGEPINDIDIATTLTPERIIAAGEKARLGVHPTGIAHGTITLVTGGKPFEVTTLRVDVETYGRKARVAFTDDWEADARRRDFTMNALYCSGDGKIYDPTKGYPDILRKRVRFVGEPAARIKEDYLRILRFFRFHARYGAGAPDPKGLAACIRYKGKLKELSSERVRQELFKLLEAKRASETIKLMAARNVLKMLFTPLAELSAFVRMAKIDAVQGLAPDALLRLILIAKSPFALREHLRLTNAEMKRLEAIASHTSPHPSLRDKERRAVLYRLGPATWRDQVRLAWAQSETRVDRTAWRALLDFADQWIIPRFPLSGQDLLAHGFKPGPDLGRELERLEDWWIASDFTENKETLLHKLEARG</sequence>